<gene>
    <name evidence="2" type="ORF">NI17_004715</name>
</gene>
<sequence>MAWPRDLPSAPTSVAVIKTADGRYYASSVVETDPGGKGGHSAPVVDEHGQDVELAPDLGLNTFATDQHGRTITNPRALRRAERLDACGDRVRPAPGVAQVGGAGTHRSLA</sequence>
<organism evidence="2 3">
    <name type="scientific">Thermobifida halotolerans</name>
    <dbReference type="NCBI Taxonomy" id="483545"/>
    <lineage>
        <taxon>Bacteria</taxon>
        <taxon>Bacillati</taxon>
        <taxon>Actinomycetota</taxon>
        <taxon>Actinomycetes</taxon>
        <taxon>Streptosporangiales</taxon>
        <taxon>Nocardiopsidaceae</taxon>
        <taxon>Thermobifida</taxon>
    </lineage>
</organism>
<reference evidence="2" key="1">
    <citation type="submission" date="2020-10" db="EMBL/GenBank/DDBJ databases">
        <title>De novo genome project of the cellulose decomposer Thermobifida halotolerans type strain.</title>
        <authorList>
            <person name="Nagy I."/>
            <person name="Horvath B."/>
            <person name="Kukolya J."/>
            <person name="Nagy I."/>
            <person name="Orsini M."/>
        </authorList>
    </citation>
    <scope>NUCLEOTIDE SEQUENCE</scope>
    <source>
        <strain evidence="2">DSM 44931</strain>
    </source>
</reference>
<dbReference type="AlphaFoldDB" id="A0AA97LYC3"/>
<proteinExistence type="predicted"/>
<accession>A0AA97LYC3</accession>
<feature type="region of interest" description="Disordered" evidence="1">
    <location>
        <begin position="89"/>
        <end position="110"/>
    </location>
</feature>
<evidence type="ECO:0000313" key="2">
    <source>
        <dbReference type="EMBL" id="UOE20532.1"/>
    </source>
</evidence>
<keyword evidence="3" id="KW-1185">Reference proteome</keyword>
<evidence type="ECO:0008006" key="4">
    <source>
        <dbReference type="Google" id="ProtNLM"/>
    </source>
</evidence>
<name>A0AA97LYC3_9ACTN</name>
<protein>
    <recommendedName>
        <fullName evidence="4">Transposase</fullName>
    </recommendedName>
</protein>
<dbReference type="Proteomes" id="UP000265719">
    <property type="component" value="Chromosome"/>
</dbReference>
<evidence type="ECO:0000256" key="1">
    <source>
        <dbReference type="SAM" id="MobiDB-lite"/>
    </source>
</evidence>
<dbReference type="RefSeq" id="WP_147416860.1">
    <property type="nucleotide sequence ID" value="NZ_CP063196.1"/>
</dbReference>
<dbReference type="EMBL" id="CP063196">
    <property type="protein sequence ID" value="UOE20532.1"/>
    <property type="molecule type" value="Genomic_DNA"/>
</dbReference>
<dbReference type="KEGG" id="thao:NI17_004715"/>
<evidence type="ECO:0000313" key="3">
    <source>
        <dbReference type="Proteomes" id="UP000265719"/>
    </source>
</evidence>